<dbReference type="AlphaFoldDB" id="A0A0A9BR46"/>
<name>A0A0A9BR46_ARUDO</name>
<reference evidence="1" key="2">
    <citation type="journal article" date="2015" name="Data Brief">
        <title>Shoot transcriptome of the giant reed, Arundo donax.</title>
        <authorList>
            <person name="Barrero R.A."/>
            <person name="Guerrero F.D."/>
            <person name="Moolhuijzen P."/>
            <person name="Goolsby J.A."/>
            <person name="Tidwell J."/>
            <person name="Bellgard S.E."/>
            <person name="Bellgard M.I."/>
        </authorList>
    </citation>
    <scope>NUCLEOTIDE SEQUENCE</scope>
    <source>
        <tissue evidence="1">Shoot tissue taken approximately 20 cm above the soil surface</tissue>
    </source>
</reference>
<accession>A0A0A9BR46</accession>
<dbReference type="EMBL" id="GBRH01232014">
    <property type="protein sequence ID" value="JAD65881.1"/>
    <property type="molecule type" value="Transcribed_RNA"/>
</dbReference>
<reference evidence="1" key="1">
    <citation type="submission" date="2014-09" db="EMBL/GenBank/DDBJ databases">
        <authorList>
            <person name="Magalhaes I.L.F."/>
            <person name="Oliveira U."/>
            <person name="Santos F.R."/>
            <person name="Vidigal T.H.D.A."/>
            <person name="Brescovit A.D."/>
            <person name="Santos A.J."/>
        </authorList>
    </citation>
    <scope>NUCLEOTIDE SEQUENCE</scope>
    <source>
        <tissue evidence="1">Shoot tissue taken approximately 20 cm above the soil surface</tissue>
    </source>
</reference>
<sequence length="23" mass="2830">MQVPRKFNGLYVMKDLLQMYLKI</sequence>
<organism evidence="1">
    <name type="scientific">Arundo donax</name>
    <name type="common">Giant reed</name>
    <name type="synonym">Donax arundinaceus</name>
    <dbReference type="NCBI Taxonomy" id="35708"/>
    <lineage>
        <taxon>Eukaryota</taxon>
        <taxon>Viridiplantae</taxon>
        <taxon>Streptophyta</taxon>
        <taxon>Embryophyta</taxon>
        <taxon>Tracheophyta</taxon>
        <taxon>Spermatophyta</taxon>
        <taxon>Magnoliopsida</taxon>
        <taxon>Liliopsida</taxon>
        <taxon>Poales</taxon>
        <taxon>Poaceae</taxon>
        <taxon>PACMAD clade</taxon>
        <taxon>Arundinoideae</taxon>
        <taxon>Arundineae</taxon>
        <taxon>Arundo</taxon>
    </lineage>
</organism>
<protein>
    <submittedName>
        <fullName evidence="1">Uncharacterized protein</fullName>
    </submittedName>
</protein>
<evidence type="ECO:0000313" key="1">
    <source>
        <dbReference type="EMBL" id="JAD65881.1"/>
    </source>
</evidence>
<proteinExistence type="predicted"/>